<name>A0A1M6AB29_9RHOB</name>
<dbReference type="Proteomes" id="UP000184292">
    <property type="component" value="Unassembled WGS sequence"/>
</dbReference>
<dbReference type="InterPro" id="IPR050417">
    <property type="entry name" value="Sugar_Epim/Isomerase"/>
</dbReference>
<dbReference type="EMBL" id="FQYO01000001">
    <property type="protein sequence ID" value="SHI33670.1"/>
    <property type="molecule type" value="Genomic_DNA"/>
</dbReference>
<reference evidence="5 6" key="1">
    <citation type="submission" date="2016-11" db="EMBL/GenBank/DDBJ databases">
        <authorList>
            <person name="Jaros S."/>
            <person name="Januszkiewicz K."/>
            <person name="Wedrychowicz H."/>
        </authorList>
    </citation>
    <scope>NUCLEOTIDE SEQUENCE [LARGE SCALE GENOMIC DNA]</scope>
    <source>
        <strain evidence="5 6">DSM 100565</strain>
    </source>
</reference>
<proteinExistence type="inferred from homology"/>
<feature type="active site" description="Proton donor/acceptor" evidence="3">
    <location>
        <position position="148"/>
    </location>
</feature>
<dbReference type="OrthoDB" id="9786584at2"/>
<dbReference type="AlphaFoldDB" id="A0A1M6AB29"/>
<comment type="similarity">
    <text evidence="2">Belongs to the hyi family.</text>
</comment>
<protein>
    <submittedName>
        <fullName evidence="5">Hydroxypyruvate isomerase</fullName>
    </submittedName>
</protein>
<dbReference type="PIRSF" id="PIRSF006241">
    <property type="entry name" value="HyI"/>
    <property type="match status" value="1"/>
</dbReference>
<evidence type="ECO:0000259" key="4">
    <source>
        <dbReference type="Pfam" id="PF01261"/>
    </source>
</evidence>
<dbReference type="InterPro" id="IPR026040">
    <property type="entry name" value="HyI-like"/>
</dbReference>
<accession>A0A1M6AB29</accession>
<gene>
    <name evidence="5" type="ORF">SAMN05444417_0336</name>
</gene>
<keyword evidence="1 2" id="KW-0413">Isomerase</keyword>
<dbReference type="RefSeq" id="WP_073325960.1">
    <property type="nucleotide sequence ID" value="NZ_FQYO01000001.1"/>
</dbReference>
<dbReference type="Gene3D" id="3.20.20.150">
    <property type="entry name" value="Divalent-metal-dependent TIM barrel enzymes"/>
    <property type="match status" value="1"/>
</dbReference>
<dbReference type="Pfam" id="PF01261">
    <property type="entry name" value="AP_endonuc_2"/>
    <property type="match status" value="1"/>
</dbReference>
<dbReference type="InterPro" id="IPR013022">
    <property type="entry name" value="Xyl_isomerase-like_TIM-brl"/>
</dbReference>
<dbReference type="PANTHER" id="PTHR43489">
    <property type="entry name" value="ISOMERASE"/>
    <property type="match status" value="1"/>
</dbReference>
<feature type="active site" description="Proton donor/acceptor" evidence="3">
    <location>
        <position position="245"/>
    </location>
</feature>
<organism evidence="5 6">
    <name type="scientific">Wenxinia saemankumensis</name>
    <dbReference type="NCBI Taxonomy" id="1447782"/>
    <lineage>
        <taxon>Bacteria</taxon>
        <taxon>Pseudomonadati</taxon>
        <taxon>Pseudomonadota</taxon>
        <taxon>Alphaproteobacteria</taxon>
        <taxon>Rhodobacterales</taxon>
        <taxon>Roseobacteraceae</taxon>
        <taxon>Wenxinia</taxon>
    </lineage>
</organism>
<evidence type="ECO:0000256" key="1">
    <source>
        <dbReference type="ARBA" id="ARBA00023235"/>
    </source>
</evidence>
<evidence type="ECO:0000313" key="6">
    <source>
        <dbReference type="Proteomes" id="UP000184292"/>
    </source>
</evidence>
<evidence type="ECO:0000313" key="5">
    <source>
        <dbReference type="EMBL" id="SHI33670.1"/>
    </source>
</evidence>
<sequence length="265" mass="28215">MTETGTGGAEPFRLAACAEMLWPDRPLPWRVARLAEMGFGIGLWQIPDGIEELRRTGAWFTIMNAAADGDIATEDGATRLLASARTHAEAGLRLGVERLCITGSALGEGGRPLTAIEAPTGATWMRARDTLERLADLGADLGVTFALENLNPLDHPGVPLARTADVLALVASVDRPELRMNLDLYHTQLGEGDLLRWAEKCLPFIGEVQVADNPGRYEPGTGEVAWPAVARGLAAMGYAGPVTLEAWASGESEAALEAFRAAFTP</sequence>
<keyword evidence="5" id="KW-0670">Pyruvate</keyword>
<evidence type="ECO:0000256" key="3">
    <source>
        <dbReference type="PIRSR" id="PIRSR006241-50"/>
    </source>
</evidence>
<dbReference type="GO" id="GO:0016853">
    <property type="term" value="F:isomerase activity"/>
    <property type="evidence" value="ECO:0007669"/>
    <property type="project" value="UniProtKB-KW"/>
</dbReference>
<feature type="domain" description="Xylose isomerase-like TIM barrel" evidence="4">
    <location>
        <begin position="51"/>
        <end position="255"/>
    </location>
</feature>
<dbReference type="InterPro" id="IPR036237">
    <property type="entry name" value="Xyl_isomerase-like_sf"/>
</dbReference>
<evidence type="ECO:0000256" key="2">
    <source>
        <dbReference type="PIRNR" id="PIRNR006241"/>
    </source>
</evidence>
<dbReference type="SUPFAM" id="SSF51658">
    <property type="entry name" value="Xylose isomerase-like"/>
    <property type="match status" value="1"/>
</dbReference>
<keyword evidence="6" id="KW-1185">Reference proteome</keyword>
<dbReference type="STRING" id="1447782.SAMN05444417_0336"/>